<dbReference type="Pfam" id="PF05685">
    <property type="entry name" value="Uma2"/>
    <property type="match status" value="1"/>
</dbReference>
<dbReference type="InterPro" id="IPR008538">
    <property type="entry name" value="Uma2"/>
</dbReference>
<organism evidence="2 3">
    <name type="scientific">Candidatus Synechococcus calcipolaris G9</name>
    <dbReference type="NCBI Taxonomy" id="1497997"/>
    <lineage>
        <taxon>Bacteria</taxon>
        <taxon>Bacillati</taxon>
        <taxon>Cyanobacteriota</taxon>
        <taxon>Cyanophyceae</taxon>
        <taxon>Synechococcales</taxon>
        <taxon>Synechococcaceae</taxon>
        <taxon>Synechococcus</taxon>
    </lineage>
</organism>
<dbReference type="InterPro" id="IPR012296">
    <property type="entry name" value="Nuclease_put_TT1808"/>
</dbReference>
<dbReference type="Gene3D" id="3.90.1570.10">
    <property type="entry name" value="tt1808, chain A"/>
    <property type="match status" value="1"/>
</dbReference>
<proteinExistence type="predicted"/>
<evidence type="ECO:0000259" key="1">
    <source>
        <dbReference type="Pfam" id="PF05685"/>
    </source>
</evidence>
<dbReference type="SUPFAM" id="SSF52980">
    <property type="entry name" value="Restriction endonuclease-like"/>
    <property type="match status" value="1"/>
</dbReference>
<dbReference type="InterPro" id="IPR011335">
    <property type="entry name" value="Restrct_endonuc-II-like"/>
</dbReference>
<keyword evidence="3" id="KW-1185">Reference proteome</keyword>
<keyword evidence="2" id="KW-0255">Endonuclease</keyword>
<reference evidence="2" key="2">
    <citation type="submission" date="2022-01" db="EMBL/GenBank/DDBJ databases">
        <authorList>
            <person name="Zivanovic Y."/>
            <person name="Moreira D."/>
            <person name="Lopez-Garcia P."/>
        </authorList>
    </citation>
    <scope>NUCLEOTIDE SEQUENCE</scope>
    <source>
        <strain evidence="2">G9</strain>
    </source>
</reference>
<evidence type="ECO:0000313" key="2">
    <source>
        <dbReference type="EMBL" id="MDG2989349.1"/>
    </source>
</evidence>
<sequence>MIVQLANRNYSPEEYLELEAQAEFRSEYRDGEIVPMAGGTTNHNEIVTNLCVVLKPPLRTQGYRLFTENVRLWIERYRIYTYPDVMVISGEPLYHGTGTSTVTNPSLIVEVASKSTKNYDQGDKFDYYRSLPSFQEYILVEQYRWRVLQHLRQEGGQWLLSDYEGSGDVVTLASLDLPLPLGDIYAGVDFDLPEDEVQGSTEGQS</sequence>
<comment type="caution">
    <text evidence="2">The sequence shown here is derived from an EMBL/GenBank/DDBJ whole genome shotgun (WGS) entry which is preliminary data.</text>
</comment>
<name>A0ABT6ETW4_9SYNE</name>
<gene>
    <name evidence="2" type="ORF">L3556_00160</name>
</gene>
<evidence type="ECO:0000313" key="3">
    <source>
        <dbReference type="Proteomes" id="UP001154265"/>
    </source>
</evidence>
<dbReference type="RefSeq" id="WP_277865277.1">
    <property type="nucleotide sequence ID" value="NZ_JAKKUT010000001.1"/>
</dbReference>
<accession>A0ABT6ETW4</accession>
<keyword evidence="2" id="KW-0378">Hydrolase</keyword>
<keyword evidence="2" id="KW-0540">Nuclease</keyword>
<dbReference type="GO" id="GO:0004519">
    <property type="term" value="F:endonuclease activity"/>
    <property type="evidence" value="ECO:0007669"/>
    <property type="project" value="UniProtKB-KW"/>
</dbReference>
<dbReference type="PANTHER" id="PTHR36558">
    <property type="entry name" value="GLR1098 PROTEIN"/>
    <property type="match status" value="1"/>
</dbReference>
<dbReference type="CDD" id="cd06260">
    <property type="entry name" value="DUF820-like"/>
    <property type="match status" value="1"/>
</dbReference>
<dbReference type="Proteomes" id="UP001154265">
    <property type="component" value="Unassembled WGS sequence"/>
</dbReference>
<protein>
    <submittedName>
        <fullName evidence="2">Uma2 family endonuclease</fullName>
    </submittedName>
</protein>
<dbReference type="PANTHER" id="PTHR36558:SF1">
    <property type="entry name" value="RESTRICTION ENDONUCLEASE DOMAIN-CONTAINING PROTEIN-RELATED"/>
    <property type="match status" value="1"/>
</dbReference>
<reference evidence="2" key="1">
    <citation type="journal article" date="2022" name="Genome Biol. Evol.">
        <title>A New Gene Family Diagnostic for Intracellular Biomineralization of Amorphous Ca Carbonates by Cyanobacteria.</title>
        <authorList>
            <person name="Benzerara K."/>
            <person name="Duprat E."/>
            <person name="Bitard-Feildel T."/>
            <person name="Caumes G."/>
            <person name="Cassier-Chauvat C."/>
            <person name="Chauvat F."/>
            <person name="Dezi M."/>
            <person name="Diop S.I."/>
            <person name="Gaschignard G."/>
            <person name="Gorgen S."/>
            <person name="Gugger M."/>
            <person name="Lopez-Garcia P."/>
            <person name="Millet M."/>
            <person name="Skouri-Panet F."/>
            <person name="Moreira D."/>
            <person name="Callebaut I."/>
        </authorList>
    </citation>
    <scope>NUCLEOTIDE SEQUENCE</scope>
    <source>
        <strain evidence="2">G9</strain>
    </source>
</reference>
<dbReference type="EMBL" id="JAKKUT010000001">
    <property type="protein sequence ID" value="MDG2989349.1"/>
    <property type="molecule type" value="Genomic_DNA"/>
</dbReference>
<feature type="domain" description="Putative restriction endonuclease" evidence="1">
    <location>
        <begin position="12"/>
        <end position="173"/>
    </location>
</feature>